<dbReference type="PANTHER" id="PTHR43670">
    <property type="entry name" value="HEAT SHOCK PROTEIN 26"/>
    <property type="match status" value="1"/>
</dbReference>
<comment type="similarity">
    <text evidence="4 5">Belongs to the small heat shock protein (HSP20) family.</text>
</comment>
<evidence type="ECO:0000313" key="9">
    <source>
        <dbReference type="EMBL" id="KMZ75816.1"/>
    </source>
</evidence>
<keyword evidence="2" id="KW-1003">Cell membrane</keyword>
<name>A0A0K9Q3H0_ZOSMR</name>
<feature type="domain" description="SHSP" evidence="8">
    <location>
        <begin position="4"/>
        <end position="111"/>
    </location>
</feature>
<gene>
    <name evidence="9" type="ORF">ZOSMA_10G00840</name>
</gene>
<dbReference type="SUPFAM" id="SSF49764">
    <property type="entry name" value="HSP20-like chaperones"/>
    <property type="match status" value="1"/>
</dbReference>
<reference evidence="10" key="1">
    <citation type="journal article" date="2016" name="Nature">
        <title>The genome of the seagrass Zostera marina reveals angiosperm adaptation to the sea.</title>
        <authorList>
            <person name="Olsen J.L."/>
            <person name="Rouze P."/>
            <person name="Verhelst B."/>
            <person name="Lin Y.-C."/>
            <person name="Bayer T."/>
            <person name="Collen J."/>
            <person name="Dattolo E."/>
            <person name="De Paoli E."/>
            <person name="Dittami S."/>
            <person name="Maumus F."/>
            <person name="Michel G."/>
            <person name="Kersting A."/>
            <person name="Lauritano C."/>
            <person name="Lohaus R."/>
            <person name="Toepel M."/>
            <person name="Tonon T."/>
            <person name="Vanneste K."/>
            <person name="Amirebrahimi M."/>
            <person name="Brakel J."/>
            <person name="Bostroem C."/>
            <person name="Chovatia M."/>
            <person name="Grimwood J."/>
            <person name="Jenkins J.W."/>
            <person name="Jueterbock A."/>
            <person name="Mraz A."/>
            <person name="Stam W.T."/>
            <person name="Tice H."/>
            <person name="Bornberg-Bauer E."/>
            <person name="Green P.J."/>
            <person name="Pearson G.A."/>
            <person name="Procaccini G."/>
            <person name="Duarte C.M."/>
            <person name="Schmutz J."/>
            <person name="Reusch T.B.H."/>
            <person name="Van de Peer Y."/>
        </authorList>
    </citation>
    <scope>NUCLEOTIDE SEQUENCE [LARGE SCALE GENOMIC DNA]</scope>
    <source>
        <strain evidence="10">cv. Finnish</strain>
    </source>
</reference>
<evidence type="ECO:0000256" key="1">
    <source>
        <dbReference type="ARBA" id="ARBA00004162"/>
    </source>
</evidence>
<keyword evidence="10" id="KW-1185">Reference proteome</keyword>
<feature type="compositionally biased region" description="Polar residues" evidence="6">
    <location>
        <begin position="126"/>
        <end position="139"/>
    </location>
</feature>
<evidence type="ECO:0000313" key="10">
    <source>
        <dbReference type="Proteomes" id="UP000036987"/>
    </source>
</evidence>
<evidence type="ECO:0000256" key="5">
    <source>
        <dbReference type="RuleBase" id="RU003616"/>
    </source>
</evidence>
<comment type="caution">
    <text evidence="9">The sequence shown here is derived from an EMBL/GenBank/DDBJ whole genome shotgun (WGS) entry which is preliminary data.</text>
</comment>
<dbReference type="CDD" id="cd06464">
    <property type="entry name" value="ACD_sHsps-like"/>
    <property type="match status" value="1"/>
</dbReference>
<dbReference type="GO" id="GO:0006952">
    <property type="term" value="P:defense response"/>
    <property type="evidence" value="ECO:0007669"/>
    <property type="project" value="UniProtKB-KW"/>
</dbReference>
<dbReference type="GO" id="GO:0034605">
    <property type="term" value="P:cellular response to heat"/>
    <property type="evidence" value="ECO:0000318"/>
    <property type="project" value="GO_Central"/>
</dbReference>
<dbReference type="OMA" id="WIRFLND"/>
<dbReference type="GO" id="GO:0005886">
    <property type="term" value="C:plasma membrane"/>
    <property type="evidence" value="ECO:0007669"/>
    <property type="project" value="UniProtKB-SubCell"/>
</dbReference>
<evidence type="ECO:0000259" key="8">
    <source>
        <dbReference type="PROSITE" id="PS01031"/>
    </source>
</evidence>
<keyword evidence="3" id="KW-0611">Plant defense</keyword>
<evidence type="ECO:0000256" key="4">
    <source>
        <dbReference type="PROSITE-ProRule" id="PRU00285"/>
    </source>
</evidence>
<comment type="subcellular location">
    <subcellularLocation>
        <location evidence="1">Cell membrane</location>
        <topology evidence="1">Single-pass membrane protein</topology>
    </subcellularLocation>
</comment>
<feature type="region of interest" description="Disordered" evidence="6">
    <location>
        <begin position="109"/>
        <end position="144"/>
    </location>
</feature>
<dbReference type="EMBL" id="LFYR01000113">
    <property type="protein sequence ID" value="KMZ75816.1"/>
    <property type="molecule type" value="Genomic_DNA"/>
</dbReference>
<dbReference type="PROSITE" id="PS01031">
    <property type="entry name" value="SHSP"/>
    <property type="match status" value="1"/>
</dbReference>
<feature type="compositionally biased region" description="Basic and acidic residues" evidence="6">
    <location>
        <begin position="109"/>
        <end position="124"/>
    </location>
</feature>
<keyword evidence="7" id="KW-1133">Transmembrane helix</keyword>
<dbReference type="OrthoDB" id="1431247at2759"/>
<accession>A0A0K9Q3H0</accession>
<dbReference type="InterPro" id="IPR008978">
    <property type="entry name" value="HSP20-like_chaperone"/>
</dbReference>
<evidence type="ECO:0000256" key="3">
    <source>
        <dbReference type="ARBA" id="ARBA00022821"/>
    </source>
</evidence>
<dbReference type="PANTHER" id="PTHR43670:SF132">
    <property type="entry name" value="OS03G0157600 PROTEIN"/>
    <property type="match status" value="1"/>
</dbReference>
<keyword evidence="7" id="KW-0812">Transmembrane</keyword>
<sequence length="187" mass="21590">MNYKRYEDFQPKSKWIIDEEGTKTLLMELPGFKREELRVQIDRYGNFKISGERPVVGSENRWIRFLNDFHVSKNITIEDIKAKFEDGLLTVVVRPNEITNKTLSTKAITGDRIEKKTPKNKKETNASSPNHTIAKNSDTNNRRIDESRRQNKFVLLNVVVGATVVLGVGIYVGYKLGKRNESNKIYQ</sequence>
<keyword evidence="7" id="KW-0472">Membrane</keyword>
<dbReference type="AlphaFoldDB" id="A0A0K9Q3H0"/>
<dbReference type="InterPro" id="IPR002068">
    <property type="entry name" value="A-crystallin/Hsp20_dom"/>
</dbReference>
<feature type="transmembrane region" description="Helical" evidence="7">
    <location>
        <begin position="153"/>
        <end position="174"/>
    </location>
</feature>
<dbReference type="Proteomes" id="UP000036987">
    <property type="component" value="Unassembled WGS sequence"/>
</dbReference>
<evidence type="ECO:0000256" key="2">
    <source>
        <dbReference type="ARBA" id="ARBA00022475"/>
    </source>
</evidence>
<dbReference type="Pfam" id="PF00011">
    <property type="entry name" value="HSP20"/>
    <property type="match status" value="1"/>
</dbReference>
<proteinExistence type="inferred from homology"/>
<protein>
    <recommendedName>
        <fullName evidence="8">SHSP domain-containing protein</fullName>
    </recommendedName>
</protein>
<evidence type="ECO:0000256" key="7">
    <source>
        <dbReference type="SAM" id="Phobius"/>
    </source>
</evidence>
<organism evidence="9 10">
    <name type="scientific">Zostera marina</name>
    <name type="common">Eelgrass</name>
    <dbReference type="NCBI Taxonomy" id="29655"/>
    <lineage>
        <taxon>Eukaryota</taxon>
        <taxon>Viridiplantae</taxon>
        <taxon>Streptophyta</taxon>
        <taxon>Embryophyta</taxon>
        <taxon>Tracheophyta</taxon>
        <taxon>Spermatophyta</taxon>
        <taxon>Magnoliopsida</taxon>
        <taxon>Liliopsida</taxon>
        <taxon>Zosteraceae</taxon>
        <taxon>Zostera</taxon>
    </lineage>
</organism>
<dbReference type="STRING" id="29655.A0A0K9Q3H0"/>
<evidence type="ECO:0000256" key="6">
    <source>
        <dbReference type="SAM" id="MobiDB-lite"/>
    </source>
</evidence>
<dbReference type="Gene3D" id="2.60.40.790">
    <property type="match status" value="1"/>
</dbReference>